<dbReference type="GO" id="GO:0005524">
    <property type="term" value="F:ATP binding"/>
    <property type="evidence" value="ECO:0007669"/>
    <property type="project" value="UniProtKB-KW"/>
</dbReference>
<keyword evidence="3" id="KW-0808">Transferase</keyword>
<evidence type="ECO:0000256" key="6">
    <source>
        <dbReference type="ARBA" id="ARBA00022840"/>
    </source>
</evidence>
<comment type="catalytic activity">
    <reaction evidence="7">
        <text>L-threonyl-[protein] + ATP = O-phospho-L-threonyl-[protein] + ADP + H(+)</text>
        <dbReference type="Rhea" id="RHEA:46608"/>
        <dbReference type="Rhea" id="RHEA-COMP:11060"/>
        <dbReference type="Rhea" id="RHEA-COMP:11605"/>
        <dbReference type="ChEBI" id="CHEBI:15378"/>
        <dbReference type="ChEBI" id="CHEBI:30013"/>
        <dbReference type="ChEBI" id="CHEBI:30616"/>
        <dbReference type="ChEBI" id="CHEBI:61977"/>
        <dbReference type="ChEBI" id="CHEBI:456216"/>
        <dbReference type="EC" id="2.7.11.1"/>
    </reaction>
</comment>
<organism evidence="11 12">
    <name type="scientific">Corynespora cassiicola Philippines</name>
    <dbReference type="NCBI Taxonomy" id="1448308"/>
    <lineage>
        <taxon>Eukaryota</taxon>
        <taxon>Fungi</taxon>
        <taxon>Dikarya</taxon>
        <taxon>Ascomycota</taxon>
        <taxon>Pezizomycotina</taxon>
        <taxon>Dothideomycetes</taxon>
        <taxon>Pleosporomycetidae</taxon>
        <taxon>Pleosporales</taxon>
        <taxon>Corynesporascaceae</taxon>
        <taxon>Corynespora</taxon>
    </lineage>
</organism>
<dbReference type="CDD" id="cd00180">
    <property type="entry name" value="PKc"/>
    <property type="match status" value="1"/>
</dbReference>
<dbReference type="InterPro" id="IPR050660">
    <property type="entry name" value="NEK_Ser/Thr_kinase"/>
</dbReference>
<dbReference type="STRING" id="1448308.A0A2T2NJU8"/>
<protein>
    <recommendedName>
        <fullName evidence="1">non-specific serine/threonine protein kinase</fullName>
        <ecNumber evidence="1">2.7.11.1</ecNumber>
    </recommendedName>
</protein>
<reference evidence="11 12" key="1">
    <citation type="journal article" date="2018" name="Front. Microbiol.">
        <title>Genome-Wide Analysis of Corynespora cassiicola Leaf Fall Disease Putative Effectors.</title>
        <authorList>
            <person name="Lopez D."/>
            <person name="Ribeiro S."/>
            <person name="Label P."/>
            <person name="Fumanal B."/>
            <person name="Venisse J.S."/>
            <person name="Kohler A."/>
            <person name="de Oliveira R.R."/>
            <person name="Labutti K."/>
            <person name="Lipzen A."/>
            <person name="Lail K."/>
            <person name="Bauer D."/>
            <person name="Ohm R.A."/>
            <person name="Barry K.W."/>
            <person name="Spatafora J."/>
            <person name="Grigoriev I.V."/>
            <person name="Martin F.M."/>
            <person name="Pujade-Renaud V."/>
        </authorList>
    </citation>
    <scope>NUCLEOTIDE SEQUENCE [LARGE SCALE GENOMIC DNA]</scope>
    <source>
        <strain evidence="11 12">Philippines</strain>
    </source>
</reference>
<evidence type="ECO:0000256" key="9">
    <source>
        <dbReference type="SAM" id="MobiDB-lite"/>
    </source>
</evidence>
<dbReference type="PANTHER" id="PTHR43671:SF98">
    <property type="entry name" value="SERINE_THREONINE-PROTEIN KINASE NEK11"/>
    <property type="match status" value="1"/>
</dbReference>
<keyword evidence="2" id="KW-0723">Serine/threonine-protein kinase</keyword>
<dbReference type="InterPro" id="IPR011009">
    <property type="entry name" value="Kinase-like_dom_sf"/>
</dbReference>
<keyword evidence="5 11" id="KW-0418">Kinase</keyword>
<dbReference type="PROSITE" id="PS00108">
    <property type="entry name" value="PROTEIN_KINASE_ST"/>
    <property type="match status" value="1"/>
</dbReference>
<evidence type="ECO:0000259" key="10">
    <source>
        <dbReference type="PROSITE" id="PS50011"/>
    </source>
</evidence>
<dbReference type="AlphaFoldDB" id="A0A2T2NJU8"/>
<dbReference type="InterPro" id="IPR018306">
    <property type="entry name" value="Phage_T5_Orf172_DNA-bd"/>
</dbReference>
<dbReference type="SMART" id="SM00220">
    <property type="entry name" value="S_TKc"/>
    <property type="match status" value="1"/>
</dbReference>
<evidence type="ECO:0000256" key="5">
    <source>
        <dbReference type="ARBA" id="ARBA00022777"/>
    </source>
</evidence>
<dbReference type="EC" id="2.7.11.1" evidence="1"/>
<keyword evidence="12" id="KW-1185">Reference proteome</keyword>
<evidence type="ECO:0000256" key="8">
    <source>
        <dbReference type="ARBA" id="ARBA00048679"/>
    </source>
</evidence>
<evidence type="ECO:0000256" key="7">
    <source>
        <dbReference type="ARBA" id="ARBA00047899"/>
    </source>
</evidence>
<dbReference type="SUPFAM" id="SSF56112">
    <property type="entry name" value="Protein kinase-like (PK-like)"/>
    <property type="match status" value="1"/>
</dbReference>
<feature type="region of interest" description="Disordered" evidence="9">
    <location>
        <begin position="319"/>
        <end position="345"/>
    </location>
</feature>
<evidence type="ECO:0000313" key="11">
    <source>
        <dbReference type="EMBL" id="PSN65702.1"/>
    </source>
</evidence>
<dbReference type="GO" id="GO:0004674">
    <property type="term" value="F:protein serine/threonine kinase activity"/>
    <property type="evidence" value="ECO:0007669"/>
    <property type="project" value="UniProtKB-KW"/>
</dbReference>
<evidence type="ECO:0000256" key="2">
    <source>
        <dbReference type="ARBA" id="ARBA00022527"/>
    </source>
</evidence>
<dbReference type="PROSITE" id="PS50011">
    <property type="entry name" value="PROTEIN_KINASE_DOM"/>
    <property type="match status" value="1"/>
</dbReference>
<dbReference type="Pfam" id="PF00069">
    <property type="entry name" value="Pkinase"/>
    <property type="match status" value="1"/>
</dbReference>
<dbReference type="InterPro" id="IPR008271">
    <property type="entry name" value="Ser/Thr_kinase_AS"/>
</dbReference>
<evidence type="ECO:0000256" key="4">
    <source>
        <dbReference type="ARBA" id="ARBA00022741"/>
    </source>
</evidence>
<comment type="catalytic activity">
    <reaction evidence="8">
        <text>L-seryl-[protein] + ATP = O-phospho-L-seryl-[protein] + ADP + H(+)</text>
        <dbReference type="Rhea" id="RHEA:17989"/>
        <dbReference type="Rhea" id="RHEA-COMP:9863"/>
        <dbReference type="Rhea" id="RHEA-COMP:11604"/>
        <dbReference type="ChEBI" id="CHEBI:15378"/>
        <dbReference type="ChEBI" id="CHEBI:29999"/>
        <dbReference type="ChEBI" id="CHEBI:30616"/>
        <dbReference type="ChEBI" id="CHEBI:83421"/>
        <dbReference type="ChEBI" id="CHEBI:456216"/>
        <dbReference type="EC" id="2.7.11.1"/>
    </reaction>
</comment>
<sequence>MLHSRTPFRRGEHADIANRRMLPFRYIERLGMGMSAVVEVVEDKVTGQRFAHKAFRQYYGAEPEKFKQSFRNEIKIIKQLRSHPHIIQVYWSYTCDNEFGMLLTPIAHDGDLRAYLRAIQNTGKSPTPEQHAVLCRSFGCLASGLAFIHSHTIRHKDIKPQNILVHNGQMIYTDFGIALDASEQDTTTTGRPEAFTDRYYAPEVADWEPRNRKSDVFSLGCVFVEIMALLTSDADLGVSDSRPYWHRVNDMQITLMNISMSDPRLDSLLLVCHDMLEPTSSDRIEAEVLLHRIRSIEGSYPNLTYQLFCENCEGHGINAPDSVTDDEKVAASSGESQSSQDDIPRPETLIAADSFQTNPVEKAIRQLAQKPIRGSIRHEGHIFLFWRLQNPDLLHISSAINVPQRLRVWERTCKYPIKEYEQQNMGKRMLVKNALRVLRLVYTELMPFRRREYCEGCHNVHRQWFRTSPEHAAKVIKKFSDWMATDPYFFYQETDRWILDDQAWETTVEVCKQVRI</sequence>
<dbReference type="Pfam" id="PF10544">
    <property type="entry name" value="T5orf172"/>
    <property type="match status" value="1"/>
</dbReference>
<feature type="domain" description="Protein kinase" evidence="10">
    <location>
        <begin position="24"/>
        <end position="303"/>
    </location>
</feature>
<accession>A0A2T2NJU8</accession>
<dbReference type="Gene3D" id="1.10.510.10">
    <property type="entry name" value="Transferase(Phosphotransferase) domain 1"/>
    <property type="match status" value="1"/>
</dbReference>
<evidence type="ECO:0000313" key="12">
    <source>
        <dbReference type="Proteomes" id="UP000240883"/>
    </source>
</evidence>
<dbReference type="OrthoDB" id="4062651at2759"/>
<evidence type="ECO:0000256" key="1">
    <source>
        <dbReference type="ARBA" id="ARBA00012513"/>
    </source>
</evidence>
<dbReference type="InterPro" id="IPR000719">
    <property type="entry name" value="Prot_kinase_dom"/>
</dbReference>
<evidence type="ECO:0000256" key="3">
    <source>
        <dbReference type="ARBA" id="ARBA00022679"/>
    </source>
</evidence>
<gene>
    <name evidence="11" type="ORF">BS50DRAFT_574236</name>
</gene>
<dbReference type="Proteomes" id="UP000240883">
    <property type="component" value="Unassembled WGS sequence"/>
</dbReference>
<keyword evidence="4" id="KW-0547">Nucleotide-binding</keyword>
<name>A0A2T2NJU8_CORCC</name>
<dbReference type="PANTHER" id="PTHR43671">
    <property type="entry name" value="SERINE/THREONINE-PROTEIN KINASE NEK"/>
    <property type="match status" value="1"/>
</dbReference>
<proteinExistence type="predicted"/>
<keyword evidence="6" id="KW-0067">ATP-binding</keyword>
<dbReference type="EMBL" id="KZ678136">
    <property type="protein sequence ID" value="PSN65702.1"/>
    <property type="molecule type" value="Genomic_DNA"/>
</dbReference>